<keyword evidence="1" id="KW-0472">Membrane</keyword>
<keyword evidence="1" id="KW-0812">Transmembrane</keyword>
<proteinExistence type="predicted"/>
<evidence type="ECO:0000256" key="1">
    <source>
        <dbReference type="SAM" id="Phobius"/>
    </source>
</evidence>
<evidence type="ECO:0000313" key="3">
    <source>
        <dbReference type="Proteomes" id="UP000282435"/>
    </source>
</evidence>
<dbReference type="Pfam" id="PF07963">
    <property type="entry name" value="N_methyl"/>
    <property type="match status" value="1"/>
</dbReference>
<dbReference type="OrthoDB" id="5496259at2"/>
<dbReference type="AlphaFoldDB" id="A0A3S9SMC8"/>
<dbReference type="Proteomes" id="UP000282435">
    <property type="component" value="Chromosome"/>
</dbReference>
<dbReference type="RefSeq" id="WP_126984017.1">
    <property type="nucleotide sequence ID" value="NZ_CP034670.1"/>
</dbReference>
<keyword evidence="1" id="KW-1133">Transmembrane helix</keyword>
<accession>A0A3S9SMC8</accession>
<dbReference type="NCBIfam" id="TIGR02532">
    <property type="entry name" value="IV_pilin_GFxxxE"/>
    <property type="match status" value="1"/>
</dbReference>
<dbReference type="PROSITE" id="PS00409">
    <property type="entry name" value="PROKAR_NTER_METHYL"/>
    <property type="match status" value="1"/>
</dbReference>
<dbReference type="EMBL" id="CP034670">
    <property type="protein sequence ID" value="AZR60578.1"/>
    <property type="molecule type" value="Genomic_DNA"/>
</dbReference>
<sequence length="360" mass="38556">MLIRNINKPAPQPQAARGFTLIEFMVASSLGLVVLLAIGTTYGITARMRRAAEARVAVQQDLRNASELILRDAQMAGSFGCFNLGNMRPKVQQSADGQTGFVLPNTNNQVQILAANTEKTSGVYIVDANQINNPGFPFTVEGQALIFTYGLHPVPLDVAQNGAQTDGDVAPELRYAAGGINRAGPLALASCSSLYIEKSGLLMPAAPGNTGPLKIAINRVRTDKVTDSPGSFYLPQTALMQVETVLYAVGQGGNAPSRGFYRFTLQRNGAWGSPQLLAANVTSMAVRSLYSGCTDKNSKPSFSTEFAAINRDLTLSRRSLMPTSVEVRLTVPNDDNTYGNISQYLIRANVRGGNVCANQY</sequence>
<name>A0A3S9SMC8_EIKCO</name>
<gene>
    <name evidence="2" type="ORF">ELB75_11530</name>
</gene>
<feature type="transmembrane region" description="Helical" evidence="1">
    <location>
        <begin position="21"/>
        <end position="44"/>
    </location>
</feature>
<dbReference type="InterPro" id="IPR012902">
    <property type="entry name" value="N_methyl_site"/>
</dbReference>
<reference evidence="2 3" key="1">
    <citation type="submission" date="2018-12" db="EMBL/GenBank/DDBJ databases">
        <title>Genome sequencing of Eikenella corrodens KCOM 3110 (= JS217).</title>
        <authorList>
            <person name="Koo J.-K."/>
            <person name="Park S.-N."/>
            <person name="Lim Y.K."/>
        </authorList>
    </citation>
    <scope>NUCLEOTIDE SEQUENCE [LARGE SCALE GENOMIC DNA]</scope>
    <source>
        <strain evidence="2 3">KCOM 3110</strain>
    </source>
</reference>
<protein>
    <submittedName>
        <fullName evidence="2">Prepilin-type N-terminal cleavage/methylation domain-containing protein</fullName>
    </submittedName>
</protein>
<organism evidence="2 3">
    <name type="scientific">Eikenella corrodens</name>
    <dbReference type="NCBI Taxonomy" id="539"/>
    <lineage>
        <taxon>Bacteria</taxon>
        <taxon>Pseudomonadati</taxon>
        <taxon>Pseudomonadota</taxon>
        <taxon>Betaproteobacteria</taxon>
        <taxon>Neisseriales</taxon>
        <taxon>Neisseriaceae</taxon>
        <taxon>Eikenella</taxon>
    </lineage>
</organism>
<evidence type="ECO:0000313" key="2">
    <source>
        <dbReference type="EMBL" id="AZR60578.1"/>
    </source>
</evidence>